<organism evidence="2 3">
    <name type="scientific">Pseudonocardia abyssalis</name>
    <dbReference type="NCBI Taxonomy" id="2792008"/>
    <lineage>
        <taxon>Bacteria</taxon>
        <taxon>Bacillati</taxon>
        <taxon>Actinomycetota</taxon>
        <taxon>Actinomycetes</taxon>
        <taxon>Pseudonocardiales</taxon>
        <taxon>Pseudonocardiaceae</taxon>
        <taxon>Pseudonocardia</taxon>
    </lineage>
</organism>
<evidence type="ECO:0000313" key="2">
    <source>
        <dbReference type="EMBL" id="MBW0134481.1"/>
    </source>
</evidence>
<proteinExistence type="predicted"/>
<dbReference type="Proteomes" id="UP000694287">
    <property type="component" value="Unassembled WGS sequence"/>
</dbReference>
<feature type="region of interest" description="Disordered" evidence="1">
    <location>
        <begin position="206"/>
        <end position="233"/>
    </location>
</feature>
<protein>
    <recommendedName>
        <fullName evidence="4">Roadblock/LAMTOR2 domain-containing protein</fullName>
    </recommendedName>
</protein>
<feature type="compositionally biased region" description="Pro residues" evidence="1">
    <location>
        <begin position="206"/>
        <end position="223"/>
    </location>
</feature>
<gene>
    <name evidence="2" type="ORF">I4I81_09445</name>
</gene>
<evidence type="ECO:0008006" key="4">
    <source>
        <dbReference type="Google" id="ProtNLM"/>
    </source>
</evidence>
<dbReference type="RefSeq" id="WP_218615981.1">
    <property type="nucleotide sequence ID" value="NZ_JADQDK010000001.1"/>
</dbReference>
<feature type="compositionally biased region" description="Low complexity" evidence="1">
    <location>
        <begin position="224"/>
        <end position="233"/>
    </location>
</feature>
<reference evidence="2 3" key="1">
    <citation type="submission" date="2020-11" db="EMBL/GenBank/DDBJ databases">
        <title>Pseudonocardia abyssalis sp. nov. and Pseudonocardia oceani sp. nov., description and phylogenomic analysis of two novel actinomycetes isolated from the deep Southern Ocean.</title>
        <authorList>
            <person name="Parra J."/>
        </authorList>
    </citation>
    <scope>NUCLEOTIDE SEQUENCE [LARGE SCALE GENOMIC DNA]</scope>
    <source>
        <strain evidence="2 3">KRD-168</strain>
    </source>
</reference>
<feature type="region of interest" description="Disordered" evidence="1">
    <location>
        <begin position="158"/>
        <end position="177"/>
    </location>
</feature>
<name>A0ABS6UQE6_9PSEU</name>
<keyword evidence="3" id="KW-1185">Reference proteome</keyword>
<dbReference type="EMBL" id="JADQDK010000001">
    <property type="protein sequence ID" value="MBW0134481.1"/>
    <property type="molecule type" value="Genomic_DNA"/>
</dbReference>
<sequence length="365" mass="36224">MAVPAPRLVAALVELSTRAGARSVRVVDGRTGTVVATAGAGPEPGDATVPGVDDPATVVGLLREAMALGTGGLDDVVVTTDRSVHVLRPATVAGVFVHLRLDVGRADTVRARRALADPAFHDAVRRAVAPVEAVPAAVHPASGPPRSASALTFGPARVAADHDPGAHGGSGVGPPAVRPPAPAFAPVPAPPVVAVPVVVTAPAPAPAPSDVPVSPDVPGPPGATPSSTTTTMSTAPSLFGAAVSPAAVSPAAAVPSTAVPLPRSADPAPPVPAPRTARPAPQQPALAGLVADRARTGDGARAAVALAELSRPDAPAVVLPRRRSARGVRVVPAPRSGGTTGLPERSWARDLDTLRRLADGLRRLS</sequence>
<comment type="caution">
    <text evidence="2">The sequence shown here is derived from an EMBL/GenBank/DDBJ whole genome shotgun (WGS) entry which is preliminary data.</text>
</comment>
<feature type="compositionally biased region" description="Low complexity" evidence="1">
    <location>
        <begin position="257"/>
        <end position="266"/>
    </location>
</feature>
<evidence type="ECO:0000256" key="1">
    <source>
        <dbReference type="SAM" id="MobiDB-lite"/>
    </source>
</evidence>
<accession>A0ABS6UQE6</accession>
<evidence type="ECO:0000313" key="3">
    <source>
        <dbReference type="Proteomes" id="UP000694287"/>
    </source>
</evidence>
<feature type="region of interest" description="Disordered" evidence="1">
    <location>
        <begin position="257"/>
        <end position="282"/>
    </location>
</feature>